<dbReference type="AlphaFoldDB" id="A0A8H6WMW7"/>
<comment type="similarity">
    <text evidence="1 4">Belongs to the universal ribosomal protein uS15 family.</text>
</comment>
<comment type="caution">
    <text evidence="6">The sequence shown here is derived from an EMBL/GenBank/DDBJ whole genome shotgun (WGS) entry which is preliminary data.</text>
</comment>
<dbReference type="PROSITE" id="PS00362">
    <property type="entry name" value="RIBOSOMAL_S15"/>
    <property type="match status" value="1"/>
</dbReference>
<evidence type="ECO:0000256" key="4">
    <source>
        <dbReference type="RuleBase" id="RU003919"/>
    </source>
</evidence>
<organism evidence="6 7">
    <name type="scientific">Mycena chlorophos</name>
    <name type="common">Agaric fungus</name>
    <name type="synonym">Agaricus chlorophos</name>
    <dbReference type="NCBI Taxonomy" id="658473"/>
    <lineage>
        <taxon>Eukaryota</taxon>
        <taxon>Fungi</taxon>
        <taxon>Dikarya</taxon>
        <taxon>Basidiomycota</taxon>
        <taxon>Agaricomycotina</taxon>
        <taxon>Agaricomycetes</taxon>
        <taxon>Agaricomycetidae</taxon>
        <taxon>Agaricales</taxon>
        <taxon>Marasmiineae</taxon>
        <taxon>Mycenaceae</taxon>
        <taxon>Mycena</taxon>
    </lineage>
</organism>
<evidence type="ECO:0000256" key="3">
    <source>
        <dbReference type="ARBA" id="ARBA00023274"/>
    </source>
</evidence>
<evidence type="ECO:0000313" key="7">
    <source>
        <dbReference type="Proteomes" id="UP000613580"/>
    </source>
</evidence>
<evidence type="ECO:0000313" key="6">
    <source>
        <dbReference type="EMBL" id="KAF7323101.1"/>
    </source>
</evidence>
<dbReference type="GO" id="GO:0006412">
    <property type="term" value="P:translation"/>
    <property type="evidence" value="ECO:0007669"/>
    <property type="project" value="InterPro"/>
</dbReference>
<dbReference type="HAMAP" id="MF_01343_B">
    <property type="entry name" value="Ribosomal_uS15_B"/>
    <property type="match status" value="1"/>
</dbReference>
<name>A0A8H6WMW7_MYCCL</name>
<dbReference type="GO" id="GO:0003735">
    <property type="term" value="F:structural constituent of ribosome"/>
    <property type="evidence" value="ECO:0007669"/>
    <property type="project" value="InterPro"/>
</dbReference>
<dbReference type="Pfam" id="PF00312">
    <property type="entry name" value="Ribosomal_S15"/>
    <property type="match status" value="1"/>
</dbReference>
<dbReference type="GO" id="GO:0005840">
    <property type="term" value="C:ribosome"/>
    <property type="evidence" value="ECO:0007669"/>
    <property type="project" value="UniProtKB-KW"/>
</dbReference>
<reference evidence="6" key="1">
    <citation type="submission" date="2020-05" db="EMBL/GenBank/DDBJ databases">
        <title>Mycena genomes resolve the evolution of fungal bioluminescence.</title>
        <authorList>
            <person name="Tsai I.J."/>
        </authorList>
    </citation>
    <scope>NUCLEOTIDE SEQUENCE</scope>
    <source>
        <strain evidence="6">110903Hualien_Pintung</strain>
    </source>
</reference>
<dbReference type="SMART" id="SM01387">
    <property type="entry name" value="Ribosomal_S15"/>
    <property type="match status" value="1"/>
</dbReference>
<dbReference type="CDD" id="cd00353">
    <property type="entry name" value="Ribosomal_S15p_S13e"/>
    <property type="match status" value="1"/>
</dbReference>
<dbReference type="InterPro" id="IPR005290">
    <property type="entry name" value="Ribosomal_uS15_bac-type"/>
</dbReference>
<proteinExistence type="inferred from homology"/>
<evidence type="ECO:0008006" key="8">
    <source>
        <dbReference type="Google" id="ProtNLM"/>
    </source>
</evidence>
<dbReference type="GO" id="GO:0005737">
    <property type="term" value="C:cytoplasm"/>
    <property type="evidence" value="ECO:0007669"/>
    <property type="project" value="UniProtKB-ARBA"/>
</dbReference>
<dbReference type="EMBL" id="JACAZE010000001">
    <property type="protein sequence ID" value="KAF7323101.1"/>
    <property type="molecule type" value="Genomic_DNA"/>
</dbReference>
<gene>
    <name evidence="6" type="ORF">HMN09_00090300</name>
</gene>
<keyword evidence="7" id="KW-1185">Reference proteome</keyword>
<feature type="region of interest" description="Disordered" evidence="5">
    <location>
        <begin position="1"/>
        <end position="20"/>
    </location>
</feature>
<dbReference type="InterPro" id="IPR000589">
    <property type="entry name" value="Ribosomal_uS15"/>
</dbReference>
<dbReference type="GO" id="GO:1990904">
    <property type="term" value="C:ribonucleoprotein complex"/>
    <property type="evidence" value="ECO:0007669"/>
    <property type="project" value="UniProtKB-KW"/>
</dbReference>
<keyword evidence="3 4" id="KW-0687">Ribonucleoprotein</keyword>
<dbReference type="OrthoDB" id="441444at2759"/>
<accession>A0A8H6WMW7</accession>
<evidence type="ECO:0000256" key="2">
    <source>
        <dbReference type="ARBA" id="ARBA00022980"/>
    </source>
</evidence>
<dbReference type="PANTHER" id="PTHR23321:SF26">
    <property type="entry name" value="SMALL RIBOSOMAL SUBUNIT PROTEIN US15M"/>
    <property type="match status" value="1"/>
</dbReference>
<keyword evidence="2 4" id="KW-0689">Ribosomal protein</keyword>
<sequence length="259" mass="29485">MLRAVIPSKSPAFSSPSSSFHSSAVVSKISEARLRSRALKKANLEKRAVRDQVRQANAPSVILGTRPGDEDKWNKCLLARVIVDETVFSKDFKTDPLVEKYKGVDVPLYRAFGVHEAEEQLIFDELDGTTRLLLPNRRHDTTTVTNFARAIDLRNADAGGIAYENRLRIIKAFSTPENPFDPGRSEVQAALITYRIRKLYAHLMRCRKDVQNKLSLRKLVHQRAKVLKYLKRTQRPRWELLLKDLGLEPEAVEGELIVN</sequence>
<dbReference type="SUPFAM" id="SSF47060">
    <property type="entry name" value="S15/NS1 RNA-binding domain"/>
    <property type="match status" value="1"/>
</dbReference>
<dbReference type="PANTHER" id="PTHR23321">
    <property type="entry name" value="RIBOSOMAL PROTEIN S15, BACTERIAL AND ORGANELLAR"/>
    <property type="match status" value="1"/>
</dbReference>
<dbReference type="InterPro" id="IPR009068">
    <property type="entry name" value="uS15_NS1_RNA-bd_sf"/>
</dbReference>
<dbReference type="Proteomes" id="UP000613580">
    <property type="component" value="Unassembled WGS sequence"/>
</dbReference>
<evidence type="ECO:0000256" key="5">
    <source>
        <dbReference type="SAM" id="MobiDB-lite"/>
    </source>
</evidence>
<evidence type="ECO:0000256" key="1">
    <source>
        <dbReference type="ARBA" id="ARBA00008434"/>
    </source>
</evidence>
<dbReference type="Gene3D" id="1.10.287.10">
    <property type="entry name" value="S15/NS1, RNA-binding"/>
    <property type="match status" value="1"/>
</dbReference>
<protein>
    <recommendedName>
        <fullName evidence="8">Ribosomal protein S15</fullName>
    </recommendedName>
</protein>